<proteinExistence type="inferred from homology"/>
<evidence type="ECO:0000256" key="2">
    <source>
        <dbReference type="ARBA" id="ARBA00006304"/>
    </source>
</evidence>
<dbReference type="KEGG" id="chiz:HQ393_16525"/>
<comment type="function">
    <text evidence="10">Required for type IV pilus biogenesis and competence. Could function as a pore for exit of the pilus but also as a channel for entry of heme and antimicrobial agents and uptake of transforming DNA.</text>
</comment>
<dbReference type="InterPro" id="IPR001775">
    <property type="entry name" value="GspD/PilQ"/>
</dbReference>
<dbReference type="Gene3D" id="3.30.1370.130">
    <property type="match status" value="1"/>
</dbReference>
<dbReference type="Pfam" id="PF11741">
    <property type="entry name" value="AMIN"/>
    <property type="match status" value="2"/>
</dbReference>
<dbReference type="InterPro" id="IPR005644">
    <property type="entry name" value="NolW-like"/>
</dbReference>
<dbReference type="PROSITE" id="PS00875">
    <property type="entry name" value="T2SP_D"/>
    <property type="match status" value="1"/>
</dbReference>
<sequence length="696" mass="74670">MTKILSCLTQTAFLLIAPFALAAEMASITSIDVSNVSAEKQVVKVTFNGAPPTPTSFSVNTPPRIAFDFANTTNQAGKSSVQVNGASLRMINVAEGTGRTRLVFNLQKPASYETTVENNSLLISIDGASTASVNKNSAPTRTNAQFAESKQTGKREGIQDIDFRRGSAGEGKVVIDLSSSNVGIDIRQQGKKLLVEFSKASLPKNLERSLDVADFGTPIQKVDTFSQGDTIKMLIEPKGNWEYSAYQTENRFVVEVRDAADGKGKASLAKQNYKGEKLSLNFQSVEIRTVLQVIAEFTGLNIITSDTVNGALTLRLKDVPWDQALDIILQAKGLDQRKSGNVLWIAPRDELAAKETAELEAKKKISGLEPTRTEYFLLKYAKAIDAQKLLSEGKGKDASTSLLSERGTVASDLRTNQIIVQDIPSKLEQVRELLSKIDVPVRQVMIEARIVEAEDGFTKNLGVKWNGLYANKNAGVAGGLTTKEYGTTNTFTGPALDGSKPSVNLPAAAIGGFNPGSIALLLAGSDGLLGLELSALEQDGKGKIVSSPRLVTADQVEAVIEDGQEIPYSESSQNGATSVSFKKATLSLKVTPQITPDGSVFMDVAVNKDSRGEATLSGPAINTKQIKTKVLVENGGTVVIGGIYIEDTTNTVTQIPLLGDIPVMGNLFKNRTSVKAKRELLIFLTPRVLQSDLTLR</sequence>
<dbReference type="Gene3D" id="2.60.40.3500">
    <property type="match status" value="1"/>
</dbReference>
<evidence type="ECO:0000256" key="10">
    <source>
        <dbReference type="ARBA" id="ARBA00024678"/>
    </source>
</evidence>
<dbReference type="PANTHER" id="PTHR30604:SF1">
    <property type="entry name" value="DNA UTILIZATION PROTEIN HOFQ"/>
    <property type="match status" value="1"/>
</dbReference>
<dbReference type="InterPro" id="IPR004845">
    <property type="entry name" value="T2SS_GspD_CS"/>
</dbReference>
<dbReference type="GO" id="GO:0030420">
    <property type="term" value="P:establishment of competence for transformation"/>
    <property type="evidence" value="ECO:0007669"/>
    <property type="project" value="UniProtKB-KW"/>
</dbReference>
<dbReference type="InterPro" id="IPR051808">
    <property type="entry name" value="Type_IV_pilus_biogenesis"/>
</dbReference>
<dbReference type="EMBL" id="CP058627">
    <property type="protein sequence ID" value="QLG89986.1"/>
    <property type="molecule type" value="Genomic_DNA"/>
</dbReference>
<dbReference type="InterPro" id="IPR013355">
    <property type="entry name" value="Pilus_4_PilQ"/>
</dbReference>
<dbReference type="InterPro" id="IPR021731">
    <property type="entry name" value="AMIN_dom"/>
</dbReference>
<organism evidence="15 16">
    <name type="scientific">Chitinibacter bivalviorum</name>
    <dbReference type="NCBI Taxonomy" id="2739434"/>
    <lineage>
        <taxon>Bacteria</taxon>
        <taxon>Pseudomonadati</taxon>
        <taxon>Pseudomonadota</taxon>
        <taxon>Betaproteobacteria</taxon>
        <taxon>Neisseriales</taxon>
        <taxon>Chitinibacteraceae</taxon>
        <taxon>Chitinibacter</taxon>
    </lineage>
</organism>
<gene>
    <name evidence="15" type="ORF">HQ393_16525</name>
</gene>
<accession>A0A7H9BNN9</accession>
<keyword evidence="4 12" id="KW-0813">Transport</keyword>
<dbReference type="Pfam" id="PF00263">
    <property type="entry name" value="Secretin"/>
    <property type="match status" value="1"/>
</dbReference>
<evidence type="ECO:0000256" key="6">
    <source>
        <dbReference type="ARBA" id="ARBA00022927"/>
    </source>
</evidence>
<dbReference type="Pfam" id="PF03958">
    <property type="entry name" value="Secretin_N"/>
    <property type="match status" value="1"/>
</dbReference>
<comment type="subunit">
    <text evidence="11">Homododecamer. Tetramer of trimer.</text>
</comment>
<feature type="domain" description="Secretin/TonB short N-terminal" evidence="14">
    <location>
        <begin position="300"/>
        <end position="348"/>
    </location>
</feature>
<keyword evidence="7" id="KW-0472">Membrane</keyword>
<keyword evidence="6" id="KW-0653">Protein transport</keyword>
<evidence type="ECO:0000313" key="15">
    <source>
        <dbReference type="EMBL" id="QLG89986.1"/>
    </source>
</evidence>
<dbReference type="Gene3D" id="2.60.40.3470">
    <property type="match status" value="1"/>
</dbReference>
<evidence type="ECO:0000256" key="13">
    <source>
        <dbReference type="SAM" id="SignalP"/>
    </source>
</evidence>
<dbReference type="NCBIfam" id="TIGR02515">
    <property type="entry name" value="IV_pilus_PilQ"/>
    <property type="match status" value="1"/>
</dbReference>
<dbReference type="AlphaFoldDB" id="A0A7H9BNN9"/>
<dbReference type="SMART" id="SM00965">
    <property type="entry name" value="STN"/>
    <property type="match status" value="1"/>
</dbReference>
<dbReference type="PANTHER" id="PTHR30604">
    <property type="entry name" value="PROTEIN TRANSPORT PROTEIN HOFQ"/>
    <property type="match status" value="1"/>
</dbReference>
<keyword evidence="8" id="KW-0998">Cell outer membrane</keyword>
<evidence type="ECO:0000256" key="9">
    <source>
        <dbReference type="ARBA" id="ARBA00023287"/>
    </source>
</evidence>
<keyword evidence="5 13" id="KW-0732">Signal</keyword>
<dbReference type="PRINTS" id="PR00811">
    <property type="entry name" value="BCTERIALGSPD"/>
</dbReference>
<keyword evidence="16" id="KW-1185">Reference proteome</keyword>
<evidence type="ECO:0000256" key="1">
    <source>
        <dbReference type="ARBA" id="ARBA00004442"/>
    </source>
</evidence>
<evidence type="ECO:0000256" key="7">
    <source>
        <dbReference type="ARBA" id="ARBA00023136"/>
    </source>
</evidence>
<dbReference type="InterPro" id="IPR011662">
    <property type="entry name" value="Secretin/TonB_short_N"/>
</dbReference>
<dbReference type="InterPro" id="IPR038591">
    <property type="entry name" value="NolW-like_sf"/>
</dbReference>
<feature type="signal peptide" evidence="13">
    <location>
        <begin position="1"/>
        <end position="22"/>
    </location>
</feature>
<protein>
    <recommendedName>
        <fullName evidence="3">Type IV pilus biogenesis and competence protein PilQ</fullName>
    </recommendedName>
</protein>
<evidence type="ECO:0000256" key="5">
    <source>
        <dbReference type="ARBA" id="ARBA00022729"/>
    </source>
</evidence>
<evidence type="ECO:0000256" key="3">
    <source>
        <dbReference type="ARBA" id="ARBA00014124"/>
    </source>
</evidence>
<dbReference type="Pfam" id="PF07660">
    <property type="entry name" value="STN"/>
    <property type="match status" value="1"/>
</dbReference>
<comment type="subcellular location">
    <subcellularLocation>
        <location evidence="1 12">Cell outer membrane</location>
    </subcellularLocation>
</comment>
<evidence type="ECO:0000313" key="16">
    <source>
        <dbReference type="Proteomes" id="UP000509597"/>
    </source>
</evidence>
<name>A0A7H9BNN9_9NEIS</name>
<evidence type="ECO:0000256" key="4">
    <source>
        <dbReference type="ARBA" id="ARBA00022448"/>
    </source>
</evidence>
<keyword evidence="9" id="KW-0178">Competence</keyword>
<evidence type="ECO:0000256" key="12">
    <source>
        <dbReference type="RuleBase" id="RU004004"/>
    </source>
</evidence>
<dbReference type="GO" id="GO:0009279">
    <property type="term" value="C:cell outer membrane"/>
    <property type="evidence" value="ECO:0007669"/>
    <property type="project" value="UniProtKB-SubCell"/>
</dbReference>
<evidence type="ECO:0000256" key="8">
    <source>
        <dbReference type="ARBA" id="ARBA00023237"/>
    </source>
</evidence>
<comment type="similarity">
    <text evidence="2">Belongs to the bacterial secretin family. PilQ subfamily.</text>
</comment>
<evidence type="ECO:0000256" key="11">
    <source>
        <dbReference type="ARBA" id="ARBA00025897"/>
    </source>
</evidence>
<feature type="chain" id="PRO_5028847823" description="Type IV pilus biogenesis and competence protein PilQ" evidence="13">
    <location>
        <begin position="23"/>
        <end position="696"/>
    </location>
</feature>
<dbReference type="Gene3D" id="3.30.1370.120">
    <property type="match status" value="1"/>
</dbReference>
<evidence type="ECO:0000259" key="14">
    <source>
        <dbReference type="SMART" id="SM00965"/>
    </source>
</evidence>
<reference evidence="15 16" key="1">
    <citation type="submission" date="2020-07" db="EMBL/GenBank/DDBJ databases">
        <title>Complete genome sequence of Chitinibacter sp. 2T18.</title>
        <authorList>
            <person name="Bae J.-W."/>
            <person name="Choi J.-W."/>
        </authorList>
    </citation>
    <scope>NUCLEOTIDE SEQUENCE [LARGE SCALE GENOMIC DNA]</scope>
    <source>
        <strain evidence="15 16">2T18</strain>
    </source>
</reference>
<dbReference type="InterPro" id="IPR004846">
    <property type="entry name" value="T2SS/T3SS_dom"/>
</dbReference>
<dbReference type="GO" id="GO:0009306">
    <property type="term" value="P:protein secretion"/>
    <property type="evidence" value="ECO:0007669"/>
    <property type="project" value="InterPro"/>
</dbReference>
<dbReference type="Proteomes" id="UP000509597">
    <property type="component" value="Chromosome"/>
</dbReference>